<accession>A0A0M0K6Y4</accession>
<evidence type="ECO:0000313" key="4">
    <source>
        <dbReference type="Proteomes" id="UP000037460"/>
    </source>
</evidence>
<evidence type="ECO:0000313" key="3">
    <source>
        <dbReference type="EMBL" id="KOO34636.1"/>
    </source>
</evidence>
<keyword evidence="4" id="KW-1185">Reference proteome</keyword>
<feature type="compositionally biased region" description="Basic and acidic residues" evidence="1">
    <location>
        <begin position="120"/>
        <end position="134"/>
    </location>
</feature>
<comment type="caution">
    <text evidence="3">The sequence shown here is derived from an EMBL/GenBank/DDBJ whole genome shotgun (WGS) entry which is preliminary data.</text>
</comment>
<dbReference type="Proteomes" id="UP000037460">
    <property type="component" value="Unassembled WGS sequence"/>
</dbReference>
<name>A0A0M0K6Y4_9EUKA</name>
<evidence type="ECO:0000256" key="2">
    <source>
        <dbReference type="SAM" id="Phobius"/>
    </source>
</evidence>
<keyword evidence="2" id="KW-0472">Membrane</keyword>
<organism evidence="3 4">
    <name type="scientific">Chrysochromulina tobinii</name>
    <dbReference type="NCBI Taxonomy" id="1460289"/>
    <lineage>
        <taxon>Eukaryota</taxon>
        <taxon>Haptista</taxon>
        <taxon>Haptophyta</taxon>
        <taxon>Prymnesiophyceae</taxon>
        <taxon>Prymnesiales</taxon>
        <taxon>Chrysochromulinaceae</taxon>
        <taxon>Chrysochromulina</taxon>
    </lineage>
</organism>
<sequence>MTTQPLVLLAEEEGASSSAVSVVDTLLDVAVYALLLGVVVLTLYSLYVTLDQRNKEYGGWVKKEDDELLDTSARGPNDRLRSGAVYDPVTEQWTYPAKTTKAAARVGRAPAADEEVGGNRYERRMEKKLKAAREGKKRRN</sequence>
<gene>
    <name evidence="3" type="ORF">Ctob_011484</name>
</gene>
<keyword evidence="2" id="KW-0812">Transmembrane</keyword>
<evidence type="ECO:0000256" key="1">
    <source>
        <dbReference type="SAM" id="MobiDB-lite"/>
    </source>
</evidence>
<feature type="region of interest" description="Disordered" evidence="1">
    <location>
        <begin position="104"/>
        <end position="140"/>
    </location>
</feature>
<keyword evidence="2" id="KW-1133">Transmembrane helix</keyword>
<feature type="transmembrane region" description="Helical" evidence="2">
    <location>
        <begin position="29"/>
        <end position="50"/>
    </location>
</feature>
<reference evidence="4" key="1">
    <citation type="journal article" date="2015" name="PLoS Genet.">
        <title>Genome Sequence and Transcriptome Analyses of Chrysochromulina tobin: Metabolic Tools for Enhanced Algal Fitness in the Prominent Order Prymnesiales (Haptophyceae).</title>
        <authorList>
            <person name="Hovde B.T."/>
            <person name="Deodato C.R."/>
            <person name="Hunsperger H.M."/>
            <person name="Ryken S.A."/>
            <person name="Yost W."/>
            <person name="Jha R.K."/>
            <person name="Patterson J."/>
            <person name="Monnat R.J. Jr."/>
            <person name="Barlow S.B."/>
            <person name="Starkenburg S.R."/>
            <person name="Cattolico R.A."/>
        </authorList>
    </citation>
    <scope>NUCLEOTIDE SEQUENCE</scope>
    <source>
        <strain evidence="4">CCMP291</strain>
    </source>
</reference>
<protein>
    <submittedName>
        <fullName evidence="3">Uncharacterized protein</fullName>
    </submittedName>
</protein>
<dbReference type="EMBL" id="JWZX01001148">
    <property type="protein sequence ID" value="KOO34636.1"/>
    <property type="molecule type" value="Genomic_DNA"/>
</dbReference>
<dbReference type="AlphaFoldDB" id="A0A0M0K6Y4"/>
<proteinExistence type="predicted"/>